<keyword evidence="1" id="KW-0004">4Fe-4S</keyword>
<evidence type="ECO:0000256" key="2">
    <source>
        <dbReference type="ARBA" id="ARBA00022722"/>
    </source>
</evidence>
<evidence type="ECO:0000313" key="17">
    <source>
        <dbReference type="Proteomes" id="UP000886889"/>
    </source>
</evidence>
<gene>
    <name evidence="16" type="primary">addB</name>
    <name evidence="16" type="ORF">IAC80_01545</name>
</gene>
<evidence type="ECO:0000256" key="7">
    <source>
        <dbReference type="ARBA" id="ARBA00022806"/>
    </source>
</evidence>
<evidence type="ECO:0000256" key="5">
    <source>
        <dbReference type="ARBA" id="ARBA00022763"/>
    </source>
</evidence>
<keyword evidence="12" id="KW-0238">DNA-binding</keyword>
<dbReference type="InterPro" id="IPR038726">
    <property type="entry name" value="PDDEXK_AddAB-type"/>
</dbReference>
<evidence type="ECO:0000256" key="3">
    <source>
        <dbReference type="ARBA" id="ARBA00022723"/>
    </source>
</evidence>
<dbReference type="InterPro" id="IPR049035">
    <property type="entry name" value="ADDB_N"/>
</dbReference>
<evidence type="ECO:0000256" key="6">
    <source>
        <dbReference type="ARBA" id="ARBA00022801"/>
    </source>
</evidence>
<reference evidence="16" key="2">
    <citation type="journal article" date="2021" name="PeerJ">
        <title>Extensive microbial diversity within the chicken gut microbiome revealed by metagenomics and culture.</title>
        <authorList>
            <person name="Gilroy R."/>
            <person name="Ravi A."/>
            <person name="Getino M."/>
            <person name="Pursley I."/>
            <person name="Horton D.L."/>
            <person name="Alikhan N.F."/>
            <person name="Baker D."/>
            <person name="Gharbi K."/>
            <person name="Hall N."/>
            <person name="Watson M."/>
            <person name="Adriaenssens E.M."/>
            <person name="Foster-Nyarko E."/>
            <person name="Jarju S."/>
            <person name="Secka A."/>
            <person name="Antonio M."/>
            <person name="Oren A."/>
            <person name="Chaudhuri R.R."/>
            <person name="La Ragione R."/>
            <person name="Hildebrand F."/>
            <person name="Pallen M.J."/>
        </authorList>
    </citation>
    <scope>NUCLEOTIDE SEQUENCE</scope>
    <source>
        <strain evidence="16">ChiBcec6-7307</strain>
    </source>
</reference>
<protein>
    <submittedName>
        <fullName evidence="16">Helicase-exonuclease AddAB subunit AddB</fullName>
    </submittedName>
</protein>
<keyword evidence="8" id="KW-0269">Exonuclease</keyword>
<dbReference type="SUPFAM" id="SSF52540">
    <property type="entry name" value="P-loop containing nucleoside triphosphate hydrolases"/>
    <property type="match status" value="1"/>
</dbReference>
<evidence type="ECO:0000259" key="15">
    <source>
        <dbReference type="Pfam" id="PF21445"/>
    </source>
</evidence>
<dbReference type="Proteomes" id="UP000886889">
    <property type="component" value="Unassembled WGS sequence"/>
</dbReference>
<name>A0A9D1T7M9_9FIRM</name>
<dbReference type="PANTHER" id="PTHR30591:SF1">
    <property type="entry name" value="RECBCD ENZYME SUBUNIT RECC"/>
    <property type="match status" value="1"/>
</dbReference>
<keyword evidence="5" id="KW-0227">DNA damage</keyword>
<evidence type="ECO:0000256" key="12">
    <source>
        <dbReference type="ARBA" id="ARBA00023125"/>
    </source>
</evidence>
<evidence type="ECO:0000256" key="11">
    <source>
        <dbReference type="ARBA" id="ARBA00023014"/>
    </source>
</evidence>
<dbReference type="Gene3D" id="3.40.50.300">
    <property type="entry name" value="P-loop containing nucleotide triphosphate hydrolases"/>
    <property type="match status" value="3"/>
</dbReference>
<dbReference type="GO" id="GO:0046872">
    <property type="term" value="F:metal ion binding"/>
    <property type="evidence" value="ECO:0007669"/>
    <property type="project" value="UniProtKB-KW"/>
</dbReference>
<dbReference type="GO" id="GO:0003677">
    <property type="term" value="F:DNA binding"/>
    <property type="evidence" value="ECO:0007669"/>
    <property type="project" value="UniProtKB-KW"/>
</dbReference>
<feature type="domain" description="PD-(D/E)XK endonuclease-like" evidence="14">
    <location>
        <begin position="767"/>
        <end position="1106"/>
    </location>
</feature>
<evidence type="ECO:0000256" key="13">
    <source>
        <dbReference type="ARBA" id="ARBA00023204"/>
    </source>
</evidence>
<dbReference type="InterPro" id="IPR027417">
    <property type="entry name" value="P-loop_NTPase"/>
</dbReference>
<organism evidence="16 17">
    <name type="scientific">Candidatus Merdiplasma excrementigallinarum</name>
    <dbReference type="NCBI Taxonomy" id="2840864"/>
    <lineage>
        <taxon>Bacteria</taxon>
        <taxon>Bacillati</taxon>
        <taxon>Bacillota</taxon>
        <taxon>Clostridia</taxon>
        <taxon>Lachnospirales</taxon>
        <taxon>Lachnospiraceae</taxon>
        <taxon>Lachnospiraceae incertae sedis</taxon>
        <taxon>Candidatus Merdiplasma</taxon>
    </lineage>
</organism>
<accession>A0A9D1T7M9</accession>
<dbReference type="PANTHER" id="PTHR30591">
    <property type="entry name" value="RECBCD ENZYME SUBUNIT RECC"/>
    <property type="match status" value="1"/>
</dbReference>
<keyword evidence="7 16" id="KW-0347">Helicase</keyword>
<feature type="domain" description="ATP-dependent helicase/deoxyribonuclease subunit B N-terminal" evidence="15">
    <location>
        <begin position="5"/>
        <end position="291"/>
    </location>
</feature>
<dbReference type="GO" id="GO:0000724">
    <property type="term" value="P:double-strand break repair via homologous recombination"/>
    <property type="evidence" value="ECO:0007669"/>
    <property type="project" value="InterPro"/>
</dbReference>
<keyword evidence="6" id="KW-0378">Hydrolase</keyword>
<keyword evidence="3" id="KW-0479">Metal-binding</keyword>
<dbReference type="Gene3D" id="3.90.320.10">
    <property type="match status" value="1"/>
</dbReference>
<sequence length="1141" mass="130451">MSLQLVLGGSGSGKSHWLYSSVIRESMENPHRRYVVVVPEQFTMETQRELVELHPAHGILNIDVLSFQRLAYRVFEETGTDRKTVLTETGKNLLLRLVAARKKEELGIMGGRLNQPGYLSQIKSMLSELMQYQISEGELDEMIRLADQKPQLQYKLKDLRVLEEGFREYMQDRFITAEELLTRFCQAAPRSGMLKDCSMVFDGFTGFTPVQLSALETLLKLTPQIRISVTLGAGEPVTGQCGEHELFYLSRKTIGSLLRLARKTGTQVLDPVVLDGKGGRFRENDSLAFLEKELFRYGKRETWKGEKPAISIWAARNPMEEVRLAASLISRMTRERGIRFREIGVIAGDLSAYESYVRNIFAEYQIPCFVDQTVQILFNPCLEFIRGAFAIADENFSYTSVFRFLRTGFAGLEEQEIDRLENYVLALGIRGKKRWEQEWTRATDRMDPAEPEACSGFRDRLMEKLSPWIQAASPKRAELREYGKALYELLTGFQIQQQLRDREQAFRQAGQRDRAEEYGQIYGKVIELLDEAVELLGDETVSRREFEEILEAGFSEARVGMIPPGIDQVHLGDMKRTRLGHIRVLFFLGLNDGWVPSREKEGGIITQQEREFLAKEGIELAPTARENSYIQRFYLYLALTRPSGRLYLSFCKNSGEGRAMRPSYLINVIRKMFPQVKVRDQEQLNPIYRAVSPVTGFSCLAQALRTVREEPGEVSPAALELLRCYLKRPDCREKAKKLLEAAFWVTGEEGLQKQTSRQLYGEILENSVTRLERFAACPFAHFAVYGLKLGEREIYQVRSADLGNIFHRALELFSGKLERSSWSWSDLPDETREEFLDEAVKEAVKDYGQGVFFDSARNKYMIERAKRILGRTVWAVCLQVRAGKFVPAGFEVSFQAAENLRAVNISLGETERMRLKGRIDRIDLCCEEDRVYVKVVDYKSGSTSFDLASLYDGLQLQLVVYLNAAMEMEKRLYPDKEIVPAGIFYCRLQDPLVEADSELTPAEIDHMILKKMRPDGLVNLDPDVISRLDGRLEKTSLVIPVGVKKDGTCTAASSVAPLWQIEELSRFVSGKLEEFGRQILDGQIQAKPCRKRQETACDYCAFSHLCGFDPAVPGASYREQTRMSREEIWKEIEKEEQRREP</sequence>
<keyword evidence="13" id="KW-0234">DNA repair</keyword>
<dbReference type="GO" id="GO:0004386">
    <property type="term" value="F:helicase activity"/>
    <property type="evidence" value="ECO:0007669"/>
    <property type="project" value="UniProtKB-KW"/>
</dbReference>
<evidence type="ECO:0000256" key="1">
    <source>
        <dbReference type="ARBA" id="ARBA00022485"/>
    </source>
</evidence>
<keyword evidence="4" id="KW-0547">Nucleotide-binding</keyword>
<comment type="caution">
    <text evidence="16">The sequence shown here is derived from an EMBL/GenBank/DDBJ whole genome shotgun (WGS) entry which is preliminary data.</text>
</comment>
<dbReference type="GO" id="GO:0051539">
    <property type="term" value="F:4 iron, 4 sulfur cluster binding"/>
    <property type="evidence" value="ECO:0007669"/>
    <property type="project" value="UniProtKB-KW"/>
</dbReference>
<dbReference type="NCBIfam" id="TIGR02773">
    <property type="entry name" value="addB_Gpos"/>
    <property type="match status" value="1"/>
</dbReference>
<dbReference type="InterPro" id="IPR014140">
    <property type="entry name" value="DNA_helicase_suAddB"/>
</dbReference>
<evidence type="ECO:0000256" key="8">
    <source>
        <dbReference type="ARBA" id="ARBA00022839"/>
    </source>
</evidence>
<keyword evidence="9" id="KW-0067">ATP-binding</keyword>
<evidence type="ECO:0000256" key="9">
    <source>
        <dbReference type="ARBA" id="ARBA00022840"/>
    </source>
</evidence>
<dbReference type="InterPro" id="IPR011604">
    <property type="entry name" value="PDDEXK-like_dom_sf"/>
</dbReference>
<evidence type="ECO:0000256" key="10">
    <source>
        <dbReference type="ARBA" id="ARBA00023004"/>
    </source>
</evidence>
<evidence type="ECO:0000313" key="16">
    <source>
        <dbReference type="EMBL" id="HIV22601.1"/>
    </source>
</evidence>
<keyword evidence="11" id="KW-0411">Iron-sulfur</keyword>
<evidence type="ECO:0000256" key="4">
    <source>
        <dbReference type="ARBA" id="ARBA00022741"/>
    </source>
</evidence>
<evidence type="ECO:0000259" key="14">
    <source>
        <dbReference type="Pfam" id="PF12705"/>
    </source>
</evidence>
<dbReference type="GO" id="GO:0005524">
    <property type="term" value="F:ATP binding"/>
    <property type="evidence" value="ECO:0007669"/>
    <property type="project" value="UniProtKB-KW"/>
</dbReference>
<dbReference type="Pfam" id="PF12705">
    <property type="entry name" value="PDDEXK_1"/>
    <property type="match status" value="1"/>
</dbReference>
<dbReference type="GO" id="GO:0004527">
    <property type="term" value="F:exonuclease activity"/>
    <property type="evidence" value="ECO:0007669"/>
    <property type="project" value="UniProtKB-KW"/>
</dbReference>
<keyword evidence="2" id="KW-0540">Nuclease</keyword>
<proteinExistence type="predicted"/>
<reference evidence="16" key="1">
    <citation type="submission" date="2020-10" db="EMBL/GenBank/DDBJ databases">
        <authorList>
            <person name="Gilroy R."/>
        </authorList>
    </citation>
    <scope>NUCLEOTIDE SEQUENCE</scope>
    <source>
        <strain evidence="16">ChiBcec6-7307</strain>
    </source>
</reference>
<keyword evidence="10" id="KW-0408">Iron</keyword>
<dbReference type="EMBL" id="DVOS01000019">
    <property type="protein sequence ID" value="HIV22601.1"/>
    <property type="molecule type" value="Genomic_DNA"/>
</dbReference>
<dbReference type="AlphaFoldDB" id="A0A9D1T7M9"/>
<dbReference type="Pfam" id="PF21445">
    <property type="entry name" value="ADDB_N"/>
    <property type="match status" value="1"/>
</dbReference>